<proteinExistence type="inferred from homology"/>
<dbReference type="AlphaFoldDB" id="A0A1Y2LI26"/>
<protein>
    <recommendedName>
        <fullName evidence="5">Secretin/TonB short N-terminal domain-containing protein</fullName>
    </recommendedName>
</protein>
<dbReference type="SUPFAM" id="SSF56935">
    <property type="entry name" value="Porins"/>
    <property type="match status" value="1"/>
</dbReference>
<accession>A0A1Y2LI26</accession>
<organism evidence="3 4">
    <name type="scientific">Thalassospira alkalitolerans</name>
    <dbReference type="NCBI Taxonomy" id="1293890"/>
    <lineage>
        <taxon>Bacteria</taxon>
        <taxon>Pseudomonadati</taxon>
        <taxon>Pseudomonadota</taxon>
        <taxon>Alphaproteobacteria</taxon>
        <taxon>Rhodospirillales</taxon>
        <taxon>Thalassospiraceae</taxon>
        <taxon>Thalassospira</taxon>
    </lineage>
</organism>
<name>A0A1Y2LI26_9PROT</name>
<comment type="similarity">
    <text evidence="1">Belongs to the TonB-dependent receptor family.</text>
</comment>
<dbReference type="PROSITE" id="PS52016">
    <property type="entry name" value="TONB_DEPENDENT_REC_3"/>
    <property type="match status" value="1"/>
</dbReference>
<feature type="chain" id="PRO_5013367989" description="Secretin/TonB short N-terminal domain-containing protein" evidence="2">
    <location>
        <begin position="22"/>
        <end position="939"/>
    </location>
</feature>
<evidence type="ECO:0000256" key="2">
    <source>
        <dbReference type="SAM" id="SignalP"/>
    </source>
</evidence>
<keyword evidence="1" id="KW-0472">Membrane</keyword>
<reference evidence="3 4" key="1">
    <citation type="submission" date="2014-03" db="EMBL/GenBank/DDBJ databases">
        <title>The draft genome sequence of Thalassospira alkalitolerans JCM 18968.</title>
        <authorList>
            <person name="Lai Q."/>
            <person name="Shao Z."/>
        </authorList>
    </citation>
    <scope>NUCLEOTIDE SEQUENCE [LARGE SCALE GENOMIC DNA]</scope>
    <source>
        <strain evidence="3 4">JCM 18968</strain>
    </source>
</reference>
<feature type="signal peptide" evidence="2">
    <location>
        <begin position="1"/>
        <end position="21"/>
    </location>
</feature>
<comment type="caution">
    <text evidence="3">The sequence shown here is derived from an EMBL/GenBank/DDBJ whole genome shotgun (WGS) entry which is preliminary data.</text>
</comment>
<keyword evidence="4" id="KW-1185">Reference proteome</keyword>
<keyword evidence="1" id="KW-0813">Transport</keyword>
<evidence type="ECO:0000256" key="1">
    <source>
        <dbReference type="PROSITE-ProRule" id="PRU01360"/>
    </source>
</evidence>
<comment type="subcellular location">
    <subcellularLocation>
        <location evidence="1">Cell outer membrane</location>
        <topology evidence="1">Multi-pass membrane protein</topology>
    </subcellularLocation>
</comment>
<evidence type="ECO:0000313" key="3">
    <source>
        <dbReference type="EMBL" id="OSQ49683.1"/>
    </source>
</evidence>
<evidence type="ECO:0008006" key="5">
    <source>
        <dbReference type="Google" id="ProtNLM"/>
    </source>
</evidence>
<keyword evidence="1" id="KW-0998">Cell outer membrane</keyword>
<gene>
    <name evidence="3" type="ORF">TALK_05045</name>
</gene>
<dbReference type="GO" id="GO:0009279">
    <property type="term" value="C:cell outer membrane"/>
    <property type="evidence" value="ECO:0007669"/>
    <property type="project" value="UniProtKB-SubCell"/>
</dbReference>
<dbReference type="InterPro" id="IPR039426">
    <property type="entry name" value="TonB-dep_rcpt-like"/>
</dbReference>
<dbReference type="RefSeq" id="WP_085616507.1">
    <property type="nucleotide sequence ID" value="NZ_JFKB01000002.1"/>
</dbReference>
<dbReference type="Proteomes" id="UP000193396">
    <property type="component" value="Unassembled WGS sequence"/>
</dbReference>
<dbReference type="Gene3D" id="2.170.130.10">
    <property type="entry name" value="TonB-dependent receptor, plug domain"/>
    <property type="match status" value="1"/>
</dbReference>
<dbReference type="EMBL" id="JFKB01000002">
    <property type="protein sequence ID" value="OSQ49683.1"/>
    <property type="molecule type" value="Genomic_DNA"/>
</dbReference>
<dbReference type="InterPro" id="IPR037066">
    <property type="entry name" value="Plug_dom_sf"/>
</dbReference>
<sequence>MFCAVATSVLFGAVPVTSLHAQEKPVVDTPVQPRTVATYRFDIPSQSLMRALELLSQQAGIPFSVQDGTNLAINGQSVVGRFSIENALLLMLEGTDVTFAVADGVLVISPKLSTQSLGGEVVTAPVSVSASRTPTFQLGSGAASGSTVYGEEMIDAQVQGSSDPNMLFRANPNVQYVVSGQRGEEGATAVAEQDLRPQNISISGAGVDQNNFRLDGVGINSFGGAESNYNDSNMPEDDDNSINADTLHGLHPQTVYVDSNVLERAEIIDSNVSAKYGGFQGGVVNYKVKDPSDELTFGASIKRGGSNWNDYHLKSDETPDTDTREPEYEKWFYSASASTPLDDNWGMLVSAGRRTAETTKTAGDKYYGRQVTTNTKADNVLGKLRYENDTGTALTTQFVYAPYAQEFEASENYDSKMDIIGNGLTTYVGLEKPFEYDGYGVSNLFLDTKLSYNTSENARDSESNVRRQVSTSVAGSKYADFCDSSTCVTGWYGDLAQTQRDVGYTADLTGDVWGGNFLLGTDIHHLSGTRERSEDAYYATTRTTGTNVVCGTAGDIFCDDGDQANRRRVKYEAFSGSVSLVTAALYNEYTFTFDDVPFGEFEVRPGARLERETYLGNTNLAPRLTATYYTDWDISFTAGWNRYYAANMLSYAYQDATPATVSQTRTADTTTTPGSVIFYDDWAASSTGVKRSFSGSGLKTPFSDEQTAAISFPLPFLGGTTRLKWMERKGRDQFSRDSTDSGSTEYNLSNEGSSLYTSYSAEWSREIGSGPFGGRHVFNINGQYSERRTSNNSYYVTSDETENVAYNGQVISSMDLSVLTGNLDEPIFFNASLFSSFDDDRLRTGLTGRYTMAYTTITDSGSNTTIDGESYDLYEDGDAKARFDLDMTLDYDVIHEEHGVLTLNASIENVLNRGGAHTLSSSTPYRKGRTVWLGLTYAY</sequence>
<keyword evidence="1" id="KW-0812">Transmembrane</keyword>
<dbReference type="Gene3D" id="3.55.50.30">
    <property type="match status" value="1"/>
</dbReference>
<dbReference type="STRING" id="1293890.TALK_05045"/>
<evidence type="ECO:0000313" key="4">
    <source>
        <dbReference type="Proteomes" id="UP000193396"/>
    </source>
</evidence>
<keyword evidence="2" id="KW-0732">Signal</keyword>
<keyword evidence="1" id="KW-1134">Transmembrane beta strand</keyword>